<evidence type="ECO:0000259" key="1">
    <source>
        <dbReference type="Pfam" id="PF00248"/>
    </source>
</evidence>
<evidence type="ECO:0000313" key="2">
    <source>
        <dbReference type="EMBL" id="CAG9773771.1"/>
    </source>
</evidence>
<evidence type="ECO:0000313" key="3">
    <source>
        <dbReference type="Proteomes" id="UP001152799"/>
    </source>
</evidence>
<dbReference type="GO" id="GO:0016491">
    <property type="term" value="F:oxidoreductase activity"/>
    <property type="evidence" value="ECO:0007669"/>
    <property type="project" value="InterPro"/>
</dbReference>
<feature type="domain" description="NADP-dependent oxidoreductase" evidence="1">
    <location>
        <begin position="17"/>
        <end position="185"/>
    </location>
</feature>
<name>A0A9N9MZW1_9CUCU</name>
<dbReference type="Proteomes" id="UP001152799">
    <property type="component" value="Chromosome 9"/>
</dbReference>
<reference evidence="2" key="1">
    <citation type="submission" date="2022-01" db="EMBL/GenBank/DDBJ databases">
        <authorList>
            <person name="King R."/>
        </authorList>
    </citation>
    <scope>NUCLEOTIDE SEQUENCE</scope>
</reference>
<accession>A0A9N9MZW1</accession>
<dbReference type="PRINTS" id="PR00069">
    <property type="entry name" value="ALDKETRDTASE"/>
</dbReference>
<dbReference type="OrthoDB" id="416253at2759"/>
<proteinExistence type="predicted"/>
<organism evidence="2 3">
    <name type="scientific">Ceutorhynchus assimilis</name>
    <name type="common">cabbage seed weevil</name>
    <dbReference type="NCBI Taxonomy" id="467358"/>
    <lineage>
        <taxon>Eukaryota</taxon>
        <taxon>Metazoa</taxon>
        <taxon>Ecdysozoa</taxon>
        <taxon>Arthropoda</taxon>
        <taxon>Hexapoda</taxon>
        <taxon>Insecta</taxon>
        <taxon>Pterygota</taxon>
        <taxon>Neoptera</taxon>
        <taxon>Endopterygota</taxon>
        <taxon>Coleoptera</taxon>
        <taxon>Polyphaga</taxon>
        <taxon>Cucujiformia</taxon>
        <taxon>Curculionidae</taxon>
        <taxon>Ceutorhynchinae</taxon>
        <taxon>Ceutorhynchus</taxon>
    </lineage>
</organism>
<dbReference type="InterPro" id="IPR036812">
    <property type="entry name" value="NAD(P)_OxRdtase_dom_sf"/>
</dbReference>
<dbReference type="PANTHER" id="PTHR11732">
    <property type="entry name" value="ALDO/KETO REDUCTASE"/>
    <property type="match status" value="1"/>
</dbReference>
<dbReference type="EMBL" id="OU892285">
    <property type="protein sequence ID" value="CAG9773771.1"/>
    <property type="molecule type" value="Genomic_DNA"/>
</dbReference>
<dbReference type="Pfam" id="PF00248">
    <property type="entry name" value="Aldo_ket_red"/>
    <property type="match status" value="1"/>
</dbReference>
<dbReference type="AlphaFoldDB" id="A0A9N9MZW1"/>
<protein>
    <recommendedName>
        <fullName evidence="1">NADP-dependent oxidoreductase domain-containing protein</fullName>
    </recommendedName>
</protein>
<gene>
    <name evidence="2" type="ORF">CEUTPL_LOCUS14157</name>
</gene>
<dbReference type="SUPFAM" id="SSF51430">
    <property type="entry name" value="NAD(P)-linked oxidoreductase"/>
    <property type="match status" value="1"/>
</dbReference>
<sequence length="187" mass="21457">MRSIRLVSSGRGMPIVGLGTWKGNPEEMENTVDVALEVGYRHIDTVFNYNTEESIGKILKEWIGSGKVKRENLFITTKLLNYGNRSSVVERFLNLSLQKLQLDYVDLYLIHMPFGFLLNESTMSPMVKENREFCLDTAERKVQVKKGKIKSIGVSNFNAKQLKRLHENVEIKPAVLQVELHAYLQQK</sequence>
<dbReference type="Gene3D" id="3.20.20.100">
    <property type="entry name" value="NADP-dependent oxidoreductase domain"/>
    <property type="match status" value="1"/>
</dbReference>
<dbReference type="InterPro" id="IPR023210">
    <property type="entry name" value="NADP_OxRdtase_dom"/>
</dbReference>
<keyword evidence="3" id="KW-1185">Reference proteome</keyword>
<dbReference type="InterPro" id="IPR020471">
    <property type="entry name" value="AKR"/>
</dbReference>